<dbReference type="SUPFAM" id="SSF46600">
    <property type="entry name" value="C-terminal UvrC-binding domain of UvrB"/>
    <property type="match status" value="1"/>
</dbReference>
<sequence>MYCEQCGKRPASVIVKQTVNGNTIERHLCPVCAAENHNINYTFEQDPMAIHQLLSNWFPNQKASVNPVKKEMAVCPNCGFTFSKFMEIGKFGCATCYDAFEDHLDNIFKRLHNGNYRHEGKIPSAYGSTLKIKKEIEELRKQMQVSIAGEDFEEAAKLRDEVRALTLQLEGGGADGN</sequence>
<dbReference type="AlphaFoldDB" id="A0A7W8FU57"/>
<dbReference type="OrthoDB" id="9788704at2"/>
<reference evidence="2 3" key="1">
    <citation type="submission" date="2020-08" db="EMBL/GenBank/DDBJ databases">
        <title>Genomic Encyclopedia of Type Strains, Phase IV (KMG-IV): sequencing the most valuable type-strain genomes for metagenomic binning, comparative biology and taxonomic classification.</title>
        <authorList>
            <person name="Goeker M."/>
        </authorList>
    </citation>
    <scope>NUCLEOTIDE SEQUENCE [LARGE SCALE GENOMIC DNA]</scope>
    <source>
        <strain evidence="2 3">DSM 15895</strain>
    </source>
</reference>
<dbReference type="InterPro" id="IPR025542">
    <property type="entry name" value="YacH"/>
</dbReference>
<keyword evidence="2" id="KW-0418">Kinase</keyword>
<dbReference type="EMBL" id="JACHHE010000012">
    <property type="protein sequence ID" value="MBB5181763.1"/>
    <property type="molecule type" value="Genomic_DNA"/>
</dbReference>
<dbReference type="RefSeq" id="WP_135500593.1">
    <property type="nucleotide sequence ID" value="NZ_CP181055.1"/>
</dbReference>
<dbReference type="InterPro" id="IPR001943">
    <property type="entry name" value="UVR_dom"/>
</dbReference>
<feature type="domain" description="UVR" evidence="1">
    <location>
        <begin position="133"/>
        <end position="168"/>
    </location>
</feature>
<dbReference type="Pfam" id="PF02151">
    <property type="entry name" value="UVR"/>
    <property type="match status" value="1"/>
</dbReference>
<organism evidence="2 3">
    <name type="scientific">Planococcus koreensis</name>
    <dbReference type="NCBI Taxonomy" id="112331"/>
    <lineage>
        <taxon>Bacteria</taxon>
        <taxon>Bacillati</taxon>
        <taxon>Bacillota</taxon>
        <taxon>Bacilli</taxon>
        <taxon>Bacillales</taxon>
        <taxon>Caryophanaceae</taxon>
        <taxon>Planococcus</taxon>
    </lineage>
</organism>
<dbReference type="PANTHER" id="PTHR38430:SF1">
    <property type="entry name" value="PROTEIN-ARGININE KINASE ACTIVATOR PROTEIN"/>
    <property type="match status" value="1"/>
</dbReference>
<dbReference type="Proteomes" id="UP000525923">
    <property type="component" value="Unassembled WGS sequence"/>
</dbReference>
<keyword evidence="3" id="KW-1185">Reference proteome</keyword>
<dbReference type="GO" id="GO:0050897">
    <property type="term" value="F:cobalt ion binding"/>
    <property type="evidence" value="ECO:0007669"/>
    <property type="project" value="TreeGrafter"/>
</dbReference>
<evidence type="ECO:0000313" key="2">
    <source>
        <dbReference type="EMBL" id="MBB5181763.1"/>
    </source>
</evidence>
<name>A0A7W8FU57_9BACL</name>
<keyword evidence="2" id="KW-0808">Transferase</keyword>
<dbReference type="GO" id="GO:0046870">
    <property type="term" value="F:cadmium ion binding"/>
    <property type="evidence" value="ECO:0007669"/>
    <property type="project" value="TreeGrafter"/>
</dbReference>
<dbReference type="PIRSF" id="PIRSF015034">
    <property type="entry name" value="YacH"/>
    <property type="match status" value="1"/>
</dbReference>
<dbReference type="GO" id="GO:0005507">
    <property type="term" value="F:copper ion binding"/>
    <property type="evidence" value="ECO:0007669"/>
    <property type="project" value="TreeGrafter"/>
</dbReference>
<dbReference type="PANTHER" id="PTHR38430">
    <property type="entry name" value="PROTEIN-ARGININE KINASE ACTIVATOR PROTEIN"/>
    <property type="match status" value="1"/>
</dbReference>
<dbReference type="PROSITE" id="PS50151">
    <property type="entry name" value="UVR"/>
    <property type="match status" value="1"/>
</dbReference>
<dbReference type="InterPro" id="IPR036876">
    <property type="entry name" value="UVR_dom_sf"/>
</dbReference>
<evidence type="ECO:0000313" key="3">
    <source>
        <dbReference type="Proteomes" id="UP000525923"/>
    </source>
</evidence>
<comment type="caution">
    <text evidence="2">The sequence shown here is derived from an EMBL/GenBank/DDBJ whole genome shotgun (WGS) entry which is preliminary data.</text>
</comment>
<accession>A0A7W8FU57</accession>
<proteinExistence type="predicted"/>
<dbReference type="GO" id="GO:0008270">
    <property type="term" value="F:zinc ion binding"/>
    <property type="evidence" value="ECO:0007669"/>
    <property type="project" value="TreeGrafter"/>
</dbReference>
<evidence type="ECO:0000259" key="1">
    <source>
        <dbReference type="PROSITE" id="PS50151"/>
    </source>
</evidence>
<dbReference type="Gene3D" id="4.10.860.10">
    <property type="entry name" value="UVR domain"/>
    <property type="match status" value="1"/>
</dbReference>
<dbReference type="GO" id="GO:1990170">
    <property type="term" value="P:stress response to cadmium ion"/>
    <property type="evidence" value="ECO:0007669"/>
    <property type="project" value="TreeGrafter"/>
</dbReference>
<protein>
    <submittedName>
        <fullName evidence="2">Protein arginine kinase activator</fullName>
    </submittedName>
</protein>
<dbReference type="GO" id="GO:1990169">
    <property type="term" value="P:stress response to copper ion"/>
    <property type="evidence" value="ECO:0007669"/>
    <property type="project" value="TreeGrafter"/>
</dbReference>
<gene>
    <name evidence="2" type="ORF">HNQ44_003236</name>
</gene>
<dbReference type="GO" id="GO:0016301">
    <property type="term" value="F:kinase activity"/>
    <property type="evidence" value="ECO:0007669"/>
    <property type="project" value="UniProtKB-KW"/>
</dbReference>